<reference evidence="3" key="1">
    <citation type="submission" date="2023-07" db="EMBL/GenBank/DDBJ databases">
        <authorList>
            <consortium name="AG Swart"/>
            <person name="Singh M."/>
            <person name="Singh A."/>
            <person name="Seah K."/>
            <person name="Emmerich C."/>
        </authorList>
    </citation>
    <scope>NUCLEOTIDE SEQUENCE</scope>
    <source>
        <strain evidence="3">DP1</strain>
    </source>
</reference>
<feature type="region of interest" description="Disordered" evidence="2">
    <location>
        <begin position="333"/>
        <end position="356"/>
    </location>
</feature>
<dbReference type="EMBL" id="CAMPGE010006954">
    <property type="protein sequence ID" value="CAI2365872.1"/>
    <property type="molecule type" value="Genomic_DNA"/>
</dbReference>
<protein>
    <submittedName>
        <fullName evidence="3">Uncharacterized protein</fullName>
    </submittedName>
</protein>
<name>A0AAD1XBL3_EUPCR</name>
<gene>
    <name evidence="3" type="ORF">ECRASSUSDP1_LOCUS7147</name>
</gene>
<evidence type="ECO:0000256" key="2">
    <source>
        <dbReference type="SAM" id="MobiDB-lite"/>
    </source>
</evidence>
<feature type="coiled-coil region" evidence="1">
    <location>
        <begin position="255"/>
        <end position="286"/>
    </location>
</feature>
<keyword evidence="4" id="KW-1185">Reference proteome</keyword>
<accession>A0AAD1XBL3</accession>
<sequence>MEIAQKFALKVQVGDKIKRLVSKEYTSLLDLKLTIEKSFPELKGNNFEMSYLDSLNEGEVTTYLCEDSDLKNLIFQSQAFPDKTIKILVEKELLLYTFSQDAPYFNVFDDKKQTKAKERYEEVEDLFSSGSKVDILNMHKELIPEEESEHSSFNQKRPEIETTSESEVCLTPSEQEVALEPSQSFLKQVLQKRLMQLQADLSQVVLENFCGDQAEEPLESLHKSCRNKKSSTLLEMIIREIENDEKPDYEFGYLMQKMEADEEEILEDNKKNENELSKKSNEEENNEIEISERISKEFMHLAHSNLFEIPEKNKGEAKIFLGREKQLNKRYSSRNVKGQVRLEQHNSENSEESTDQPLSSDFKILLVKGGLIRDCDKNCFLVFTMLNRSSRDITLNSAIVIDKSFALEIEDCKLDTKVQGNDGVATVSIPMKTPPLSGTYAVYLALFCEEVGMIRDQEEFLILCK</sequence>
<keyword evidence="1" id="KW-0175">Coiled coil</keyword>
<evidence type="ECO:0000313" key="4">
    <source>
        <dbReference type="Proteomes" id="UP001295684"/>
    </source>
</evidence>
<evidence type="ECO:0000256" key="1">
    <source>
        <dbReference type="SAM" id="Coils"/>
    </source>
</evidence>
<dbReference type="AlphaFoldDB" id="A0AAD1XBL3"/>
<organism evidence="3 4">
    <name type="scientific">Euplotes crassus</name>
    <dbReference type="NCBI Taxonomy" id="5936"/>
    <lineage>
        <taxon>Eukaryota</taxon>
        <taxon>Sar</taxon>
        <taxon>Alveolata</taxon>
        <taxon>Ciliophora</taxon>
        <taxon>Intramacronucleata</taxon>
        <taxon>Spirotrichea</taxon>
        <taxon>Hypotrichia</taxon>
        <taxon>Euplotida</taxon>
        <taxon>Euplotidae</taxon>
        <taxon>Moneuplotes</taxon>
    </lineage>
</organism>
<dbReference type="Proteomes" id="UP001295684">
    <property type="component" value="Unassembled WGS sequence"/>
</dbReference>
<evidence type="ECO:0000313" key="3">
    <source>
        <dbReference type="EMBL" id="CAI2365872.1"/>
    </source>
</evidence>
<comment type="caution">
    <text evidence="3">The sequence shown here is derived from an EMBL/GenBank/DDBJ whole genome shotgun (WGS) entry which is preliminary data.</text>
</comment>
<proteinExistence type="predicted"/>